<evidence type="ECO:0000313" key="3">
    <source>
        <dbReference type="EMBL" id="KKK50883.1"/>
    </source>
</evidence>
<sequence length="139" mass="16141">MEKVVRRYPSDLTDAQWEKIRRFIPRSPPIGDDRKTSMREVVNAVFYISRGGCSWRMLPKEFPPWQTVYGYFAKWRRDGTWKLIHDALRREVRKRAGREEEPSAGIVDSQSVKTTEKGGRMDTTRARKSTVASVTSSSM</sequence>
<protein>
    <recommendedName>
        <fullName evidence="2">Insertion element IS402-like domain-containing protein</fullName>
    </recommendedName>
</protein>
<accession>A0A0F8W2S5</accession>
<evidence type="ECO:0000256" key="1">
    <source>
        <dbReference type="SAM" id="MobiDB-lite"/>
    </source>
</evidence>
<reference evidence="3" key="1">
    <citation type="journal article" date="2015" name="Nature">
        <title>Complex archaea that bridge the gap between prokaryotes and eukaryotes.</title>
        <authorList>
            <person name="Spang A."/>
            <person name="Saw J.H."/>
            <person name="Jorgensen S.L."/>
            <person name="Zaremba-Niedzwiedzka K."/>
            <person name="Martijn J."/>
            <person name="Lind A.E."/>
            <person name="van Eijk R."/>
            <person name="Schleper C."/>
            <person name="Guy L."/>
            <person name="Ettema T.J."/>
        </authorList>
    </citation>
    <scope>NUCLEOTIDE SEQUENCE</scope>
</reference>
<feature type="domain" description="Insertion element IS402-like" evidence="2">
    <location>
        <begin position="12"/>
        <end position="85"/>
    </location>
</feature>
<dbReference type="Pfam" id="PF13340">
    <property type="entry name" value="DUF4096"/>
    <property type="match status" value="1"/>
</dbReference>
<dbReference type="InterPro" id="IPR025161">
    <property type="entry name" value="IS402-like_dom"/>
</dbReference>
<organism evidence="3">
    <name type="scientific">marine sediment metagenome</name>
    <dbReference type="NCBI Taxonomy" id="412755"/>
    <lineage>
        <taxon>unclassified sequences</taxon>
        <taxon>metagenomes</taxon>
        <taxon>ecological metagenomes</taxon>
    </lineage>
</organism>
<dbReference type="PANTHER" id="PTHR30007:SF0">
    <property type="entry name" value="TRANSPOSASE"/>
    <property type="match status" value="1"/>
</dbReference>
<evidence type="ECO:0000259" key="2">
    <source>
        <dbReference type="Pfam" id="PF13340"/>
    </source>
</evidence>
<dbReference type="PANTHER" id="PTHR30007">
    <property type="entry name" value="PHP DOMAIN PROTEIN"/>
    <property type="match status" value="1"/>
</dbReference>
<dbReference type="EMBL" id="LAZR01067794">
    <property type="protein sequence ID" value="KKK50883.1"/>
    <property type="molecule type" value="Genomic_DNA"/>
</dbReference>
<proteinExistence type="predicted"/>
<feature type="compositionally biased region" description="Basic and acidic residues" evidence="1">
    <location>
        <begin position="114"/>
        <end position="125"/>
    </location>
</feature>
<feature type="compositionally biased region" description="Polar residues" evidence="1">
    <location>
        <begin position="130"/>
        <end position="139"/>
    </location>
</feature>
<comment type="caution">
    <text evidence="3">The sequence shown here is derived from an EMBL/GenBank/DDBJ whole genome shotgun (WGS) entry which is preliminary data.</text>
</comment>
<dbReference type="NCBIfam" id="NF033580">
    <property type="entry name" value="transpos_IS5_3"/>
    <property type="match status" value="1"/>
</dbReference>
<feature type="region of interest" description="Disordered" evidence="1">
    <location>
        <begin position="93"/>
        <end position="139"/>
    </location>
</feature>
<name>A0A0F8W2S5_9ZZZZ</name>
<dbReference type="AlphaFoldDB" id="A0A0F8W2S5"/>
<gene>
    <name evidence="3" type="ORF">LCGC14_3120550</name>
</gene>